<dbReference type="EMBL" id="CP063078">
    <property type="protein sequence ID" value="QOQ86913.1"/>
    <property type="molecule type" value="Genomic_DNA"/>
</dbReference>
<gene>
    <name evidence="1" type="ORF">IMC76_06775</name>
</gene>
<proteinExistence type="predicted"/>
<evidence type="ECO:0000313" key="2">
    <source>
        <dbReference type="Proteomes" id="UP000594749"/>
    </source>
</evidence>
<evidence type="ECO:0000313" key="1">
    <source>
        <dbReference type="EMBL" id="QOQ86913.1"/>
    </source>
</evidence>
<reference evidence="1 2" key="1">
    <citation type="submission" date="2020-10" db="EMBL/GenBank/DDBJ databases">
        <title>Campylobacter and Helicobacter PacBio genomes.</title>
        <authorList>
            <person name="Lane C."/>
        </authorList>
    </citation>
    <scope>NUCLEOTIDE SEQUENCE [LARGE SCALE GENOMIC DNA]</scope>
    <source>
        <strain evidence="1 2">2016D-0077</strain>
    </source>
</reference>
<sequence length="88" mass="9527">MAVATGIELLTEALCQPITSIDMLKNIEQGNYEKAAALGLSAIAGVKELIDDTKRPCDNSAKSFLDFDTTNHTILTNQGIKRVKNVSF</sequence>
<name>A0A7M1LF06_9BACT</name>
<organism evidence="1 2">
    <name type="scientific">Campylobacter corcagiensis</name>
    <dbReference type="NCBI Taxonomy" id="1448857"/>
    <lineage>
        <taxon>Bacteria</taxon>
        <taxon>Pseudomonadati</taxon>
        <taxon>Campylobacterota</taxon>
        <taxon>Epsilonproteobacteria</taxon>
        <taxon>Campylobacterales</taxon>
        <taxon>Campylobacteraceae</taxon>
        <taxon>Campylobacter</taxon>
    </lineage>
</organism>
<dbReference type="Proteomes" id="UP000594749">
    <property type="component" value="Chromosome"/>
</dbReference>
<accession>A0A7M1LF06</accession>
<protein>
    <submittedName>
        <fullName evidence="1">Uncharacterized protein</fullName>
    </submittedName>
</protein>
<keyword evidence="2" id="KW-1185">Reference proteome</keyword>
<dbReference type="RefSeq" id="WP_025803268.1">
    <property type="nucleotide sequence ID" value="NZ_CP053842.1"/>
</dbReference>
<dbReference type="AlphaFoldDB" id="A0A7M1LF06"/>